<organism evidence="3 4">
    <name type="scientific">Steroidobacter flavus</name>
    <dbReference type="NCBI Taxonomy" id="1842136"/>
    <lineage>
        <taxon>Bacteria</taxon>
        <taxon>Pseudomonadati</taxon>
        <taxon>Pseudomonadota</taxon>
        <taxon>Gammaproteobacteria</taxon>
        <taxon>Steroidobacterales</taxon>
        <taxon>Steroidobacteraceae</taxon>
        <taxon>Steroidobacter</taxon>
    </lineage>
</organism>
<dbReference type="InterPro" id="IPR011059">
    <property type="entry name" value="Metal-dep_hydrolase_composite"/>
</dbReference>
<dbReference type="PANTHER" id="PTHR43135">
    <property type="entry name" value="ALPHA-D-RIBOSE 1-METHYLPHOSPHONATE 5-TRIPHOSPHATE DIPHOSPHATASE"/>
    <property type="match status" value="1"/>
</dbReference>
<dbReference type="EMBL" id="JBHSDU010000001">
    <property type="protein sequence ID" value="MFC4307564.1"/>
    <property type="molecule type" value="Genomic_DNA"/>
</dbReference>
<evidence type="ECO:0000313" key="3">
    <source>
        <dbReference type="EMBL" id="MFC4307564.1"/>
    </source>
</evidence>
<dbReference type="SUPFAM" id="SSF51556">
    <property type="entry name" value="Metallo-dependent hydrolases"/>
    <property type="match status" value="1"/>
</dbReference>
<feature type="region of interest" description="Disordered" evidence="1">
    <location>
        <begin position="82"/>
        <end position="106"/>
    </location>
</feature>
<sequence>MPPGLDPAQRPDPFASTYQPVAAPAVAIINATVLTATGPRIDGGSVLIRDGKIAAVGRDIAIPEGTRVIDAAGRWVTPGIVDPHAHIGSGSSPGAANGEGGNETGATAGGIWIEHAIWPQDPMFERARAAGVTTLQILPGSSTLFNGRTVILKNVSSTSTQGMKFPGAPSGLKMACGENPTGGPGRPATRAGNMLGYRTTFIAAAEYAQKWADYHQRASGDPPKRDLMLETVGAALRGDIKVHIHCYRADEMVQMIDLSHEFGFHIAAFHHATEAFKIAPLLAREKIAVVTWAGDWSGYKMEAYDSIMENAAFVAKAGGVAAMHSDNVMLLQHLNHEAARAMTAGREAGLGTTPEEAIRWLTLNPAQIIGVADRTGSLEPGKMADVVLWSADPFSVYSTPDLVFIDGVLVSDRAAPSQSPASDFELGNVRRPISPARPAPEGLGSTP</sequence>
<feature type="domain" description="Amidohydrolase-related" evidence="2">
    <location>
        <begin position="333"/>
        <end position="410"/>
    </location>
</feature>
<feature type="region of interest" description="Disordered" evidence="1">
    <location>
        <begin position="415"/>
        <end position="447"/>
    </location>
</feature>
<dbReference type="RefSeq" id="WP_380593935.1">
    <property type="nucleotide sequence ID" value="NZ_JBHSDU010000001.1"/>
</dbReference>
<dbReference type="Proteomes" id="UP001595904">
    <property type="component" value="Unassembled WGS sequence"/>
</dbReference>
<protein>
    <submittedName>
        <fullName evidence="3">Amidohydrolase</fullName>
    </submittedName>
</protein>
<proteinExistence type="predicted"/>
<dbReference type="Pfam" id="PF01979">
    <property type="entry name" value="Amidohydro_1"/>
    <property type="match status" value="1"/>
</dbReference>
<keyword evidence="4" id="KW-1185">Reference proteome</keyword>
<evidence type="ECO:0000259" key="2">
    <source>
        <dbReference type="Pfam" id="PF01979"/>
    </source>
</evidence>
<reference evidence="4" key="1">
    <citation type="journal article" date="2019" name="Int. J. Syst. Evol. Microbiol.">
        <title>The Global Catalogue of Microorganisms (GCM) 10K type strain sequencing project: providing services to taxonomists for standard genome sequencing and annotation.</title>
        <authorList>
            <consortium name="The Broad Institute Genomics Platform"/>
            <consortium name="The Broad Institute Genome Sequencing Center for Infectious Disease"/>
            <person name="Wu L."/>
            <person name="Ma J."/>
        </authorList>
    </citation>
    <scope>NUCLEOTIDE SEQUENCE [LARGE SCALE GENOMIC DNA]</scope>
    <source>
        <strain evidence="4">CGMCC 1.10759</strain>
    </source>
</reference>
<accession>A0ABV8SIY0</accession>
<dbReference type="Gene3D" id="2.30.40.10">
    <property type="entry name" value="Urease, subunit C, domain 1"/>
    <property type="match status" value="1"/>
</dbReference>
<dbReference type="InterPro" id="IPR032466">
    <property type="entry name" value="Metal_Hydrolase"/>
</dbReference>
<gene>
    <name evidence="3" type="ORF">ACFPN2_00580</name>
</gene>
<dbReference type="InterPro" id="IPR051781">
    <property type="entry name" value="Metallo-dep_Hydrolase"/>
</dbReference>
<dbReference type="SUPFAM" id="SSF51338">
    <property type="entry name" value="Composite domain of metallo-dependent hydrolases"/>
    <property type="match status" value="1"/>
</dbReference>
<comment type="caution">
    <text evidence="3">The sequence shown here is derived from an EMBL/GenBank/DDBJ whole genome shotgun (WGS) entry which is preliminary data.</text>
</comment>
<evidence type="ECO:0000313" key="4">
    <source>
        <dbReference type="Proteomes" id="UP001595904"/>
    </source>
</evidence>
<dbReference type="Gene3D" id="3.20.20.140">
    <property type="entry name" value="Metal-dependent hydrolases"/>
    <property type="match status" value="1"/>
</dbReference>
<name>A0ABV8SIY0_9GAMM</name>
<dbReference type="InterPro" id="IPR006680">
    <property type="entry name" value="Amidohydro-rel"/>
</dbReference>
<dbReference type="CDD" id="cd01309">
    <property type="entry name" value="Met_dep_hydrolase_C"/>
    <property type="match status" value="1"/>
</dbReference>
<evidence type="ECO:0000256" key="1">
    <source>
        <dbReference type="SAM" id="MobiDB-lite"/>
    </source>
</evidence>
<dbReference type="PANTHER" id="PTHR43135:SF3">
    <property type="entry name" value="ALPHA-D-RIBOSE 1-METHYLPHOSPHONATE 5-TRIPHOSPHATE DIPHOSPHATASE"/>
    <property type="match status" value="1"/>
</dbReference>